<sequence>MGFERLARAYAERLGPARAAAARGDKVVGLVGAAIPRELVLASGRTPVLVTAELERPIPTAEHYIDPVVAPEIQALFEAAVEGEFEFLDLLVISRPYAQLYYYLKEIYRLGRAPKLPPLAIYDLIQSRREAVRAYNLGRTRALAERLAREAPRAIDEASLGAAIAEGNAVRALQRRLQALRWQGRVSGTEALQALGAGWFVSPKEYAAALEAWLGQLDGAPARSGTRVVVSTAEPFTHTGLHEALEGAGMLVVAEDDAFGSRAAGEDVGTGGDLIEAIAEKVWLDVATPAVNPYEDREAWFRAQAARPDVEAVVFYVPPSDRQFGWDLPRLAHFVAGLPKPALLVREDAADPAGRAAISAKAAEFLRAPSLKPALPELVR</sequence>
<dbReference type="Gene3D" id="1.20.1270.370">
    <property type="match status" value="1"/>
</dbReference>
<evidence type="ECO:0000313" key="3">
    <source>
        <dbReference type="Proteomes" id="UP001597237"/>
    </source>
</evidence>
<evidence type="ECO:0000256" key="1">
    <source>
        <dbReference type="ARBA" id="ARBA00005806"/>
    </source>
</evidence>
<dbReference type="Gene3D" id="3.40.50.11890">
    <property type="match status" value="1"/>
</dbReference>
<dbReference type="Proteomes" id="UP001597237">
    <property type="component" value="Unassembled WGS sequence"/>
</dbReference>
<dbReference type="PANTHER" id="PTHR30548">
    <property type="entry name" value="2-HYDROXYGLUTARYL-COA DEHYDRATASE, D-COMPONENT-RELATED"/>
    <property type="match status" value="1"/>
</dbReference>
<proteinExistence type="inferred from homology"/>
<gene>
    <name evidence="2" type="ORF">ACFSC0_00520</name>
</gene>
<keyword evidence="3" id="KW-1185">Reference proteome</keyword>
<dbReference type="Gene3D" id="3.40.50.11900">
    <property type="match status" value="1"/>
</dbReference>
<protein>
    <submittedName>
        <fullName evidence="2">2-hydroxyacyl-CoA dehydratase</fullName>
    </submittedName>
</protein>
<dbReference type="RefSeq" id="WP_377281304.1">
    <property type="nucleotide sequence ID" value="NZ_JBHRSI010000003.1"/>
</dbReference>
<dbReference type="InterPro" id="IPR010327">
    <property type="entry name" value="FldB/FldC_alpha/beta"/>
</dbReference>
<name>A0ABW4MVS5_9CAUL</name>
<accession>A0ABW4MVS5</accession>
<comment type="caution">
    <text evidence="2">The sequence shown here is derived from an EMBL/GenBank/DDBJ whole genome shotgun (WGS) entry which is preliminary data.</text>
</comment>
<reference evidence="3" key="1">
    <citation type="journal article" date="2019" name="Int. J. Syst. Evol. Microbiol.">
        <title>The Global Catalogue of Microorganisms (GCM) 10K type strain sequencing project: providing services to taxonomists for standard genome sequencing and annotation.</title>
        <authorList>
            <consortium name="The Broad Institute Genomics Platform"/>
            <consortium name="The Broad Institute Genome Sequencing Center for Infectious Disease"/>
            <person name="Wu L."/>
            <person name="Ma J."/>
        </authorList>
    </citation>
    <scope>NUCLEOTIDE SEQUENCE [LARGE SCALE GENOMIC DNA]</scope>
    <source>
        <strain evidence="3">DFY28</strain>
    </source>
</reference>
<evidence type="ECO:0000313" key="2">
    <source>
        <dbReference type="EMBL" id="MFD1781863.1"/>
    </source>
</evidence>
<dbReference type="PANTHER" id="PTHR30548:SF1">
    <property type="entry name" value="DEHYDRATASE SUBUNIT MJ0007-RELATED"/>
    <property type="match status" value="1"/>
</dbReference>
<comment type="similarity">
    <text evidence="1">Belongs to the FldB/FldC dehydratase alpha/beta subunit family.</text>
</comment>
<organism evidence="2 3">
    <name type="scientific">Phenylobacterium terrae</name>
    <dbReference type="NCBI Taxonomy" id="2665495"/>
    <lineage>
        <taxon>Bacteria</taxon>
        <taxon>Pseudomonadati</taxon>
        <taxon>Pseudomonadota</taxon>
        <taxon>Alphaproteobacteria</taxon>
        <taxon>Caulobacterales</taxon>
        <taxon>Caulobacteraceae</taxon>
        <taxon>Phenylobacterium</taxon>
    </lineage>
</organism>
<dbReference type="Pfam" id="PF06050">
    <property type="entry name" value="HGD-D"/>
    <property type="match status" value="1"/>
</dbReference>
<dbReference type="EMBL" id="JBHUEY010000001">
    <property type="protein sequence ID" value="MFD1781863.1"/>
    <property type="molecule type" value="Genomic_DNA"/>
</dbReference>